<feature type="coiled-coil region" evidence="1">
    <location>
        <begin position="2"/>
        <end position="29"/>
    </location>
</feature>
<protein>
    <submittedName>
        <fullName evidence="3">Uncharacterized protein (UPF0335 family)</fullName>
    </submittedName>
</protein>
<evidence type="ECO:0000259" key="2">
    <source>
        <dbReference type="Pfam" id="PF10073"/>
    </source>
</evidence>
<dbReference type="EMBL" id="JAVDRD010000005">
    <property type="protein sequence ID" value="MDR6511491.1"/>
    <property type="molecule type" value="Genomic_DNA"/>
</dbReference>
<reference evidence="3 4" key="1">
    <citation type="submission" date="2023-07" db="EMBL/GenBank/DDBJ databases">
        <title>Sorghum-associated microbial communities from plants grown in Nebraska, USA.</title>
        <authorList>
            <person name="Schachtman D."/>
        </authorList>
    </citation>
    <scope>NUCLEOTIDE SEQUENCE [LARGE SCALE GENOMIC DNA]</scope>
    <source>
        <strain evidence="3 4">DS1027</strain>
    </source>
</reference>
<organism evidence="3 4">
    <name type="scientific">Novosphingobium capsulatum</name>
    <dbReference type="NCBI Taxonomy" id="13688"/>
    <lineage>
        <taxon>Bacteria</taxon>
        <taxon>Pseudomonadati</taxon>
        <taxon>Pseudomonadota</taxon>
        <taxon>Alphaproteobacteria</taxon>
        <taxon>Sphingomonadales</taxon>
        <taxon>Sphingomonadaceae</taxon>
        <taxon>Novosphingobium</taxon>
    </lineage>
</organism>
<feature type="domain" description="GapR-like DNA-binding" evidence="2">
    <location>
        <begin position="6"/>
        <end position="76"/>
    </location>
</feature>
<dbReference type="InterPro" id="IPR046367">
    <property type="entry name" value="GapR-like_DNA-bd"/>
</dbReference>
<sequence length="84" mass="9511">MANATDDRLRLLIERVERLEAEKKGIGDDVKDVYSEAKSTGYDVPTMKRIIKLRKMDGEKRKEAEYLLVTYGAGLGMDLQGSLF</sequence>
<evidence type="ECO:0000313" key="3">
    <source>
        <dbReference type="EMBL" id="MDR6511491.1"/>
    </source>
</evidence>
<keyword evidence="4" id="KW-1185">Reference proteome</keyword>
<gene>
    <name evidence="3" type="ORF">J2792_002363</name>
</gene>
<dbReference type="Proteomes" id="UP001184150">
    <property type="component" value="Unassembled WGS sequence"/>
</dbReference>
<proteinExistence type="predicted"/>
<keyword evidence="1" id="KW-0175">Coiled coil</keyword>
<name>A0ABU1MN91_9SPHN</name>
<dbReference type="Pfam" id="PF10073">
    <property type="entry name" value="GapR_DNA-bd"/>
    <property type="match status" value="1"/>
</dbReference>
<comment type="caution">
    <text evidence="3">The sequence shown here is derived from an EMBL/GenBank/DDBJ whole genome shotgun (WGS) entry which is preliminary data.</text>
</comment>
<dbReference type="RefSeq" id="WP_309805359.1">
    <property type="nucleotide sequence ID" value="NZ_JAVDRD010000005.1"/>
</dbReference>
<evidence type="ECO:0000256" key="1">
    <source>
        <dbReference type="SAM" id="Coils"/>
    </source>
</evidence>
<dbReference type="NCBIfam" id="NF010247">
    <property type="entry name" value="PRK13694.1"/>
    <property type="match status" value="1"/>
</dbReference>
<accession>A0ABU1MN91</accession>
<evidence type="ECO:0000313" key="4">
    <source>
        <dbReference type="Proteomes" id="UP001184150"/>
    </source>
</evidence>